<dbReference type="EMBL" id="AFOY02000004">
    <property type="protein sequence ID" value="EXF95852.1"/>
    <property type="molecule type" value="Genomic_DNA"/>
</dbReference>
<keyword evidence="2" id="KW-0805">Transcription regulation</keyword>
<dbReference type="HOGENOM" id="CLU_039613_16_2_6"/>
<evidence type="ECO:0000256" key="3">
    <source>
        <dbReference type="ARBA" id="ARBA00023125"/>
    </source>
</evidence>
<dbReference type="InterPro" id="IPR000847">
    <property type="entry name" value="LysR_HTH_N"/>
</dbReference>
<protein>
    <submittedName>
        <fullName evidence="6">LysR family transcriptional regulator</fullName>
    </submittedName>
</protein>
<organism evidence="6 7">
    <name type="scientific">Pseudomonas fluorescens HK44</name>
    <dbReference type="NCBI Taxonomy" id="1042209"/>
    <lineage>
        <taxon>Bacteria</taxon>
        <taxon>Pseudomonadati</taxon>
        <taxon>Pseudomonadota</taxon>
        <taxon>Gammaproteobacteria</taxon>
        <taxon>Pseudomonadales</taxon>
        <taxon>Pseudomonadaceae</taxon>
        <taxon>Pseudomonas</taxon>
    </lineage>
</organism>
<feature type="domain" description="HTH lysR-type" evidence="5">
    <location>
        <begin position="1"/>
        <end position="59"/>
    </location>
</feature>
<evidence type="ECO:0000313" key="6">
    <source>
        <dbReference type="EMBL" id="EXF95852.1"/>
    </source>
</evidence>
<dbReference type="PANTHER" id="PTHR30537:SF5">
    <property type="entry name" value="HTH-TYPE TRANSCRIPTIONAL ACTIVATOR TTDR-RELATED"/>
    <property type="match status" value="1"/>
</dbReference>
<dbReference type="GO" id="GO:0043565">
    <property type="term" value="F:sequence-specific DNA binding"/>
    <property type="evidence" value="ECO:0007669"/>
    <property type="project" value="TreeGrafter"/>
</dbReference>
<dbReference type="OrthoDB" id="9786526at2"/>
<name>A0A010TFD1_PSEFL</name>
<evidence type="ECO:0000256" key="4">
    <source>
        <dbReference type="ARBA" id="ARBA00023163"/>
    </source>
</evidence>
<sequence length="312" mass="34909">MDLLNSLRVFVRVADAGSFTTAAQALDFSTAQVSRLVADLEQHVQARLLQRTTRRLSLTEAGERFLLRARQILDDMAEATAEARGAHLKPSGRLRLHCLNGLGVLMTPLIARYCELYPDVVVELTLSQRNPDPLEDGHDVVISIAQELEDSQFVAQTVGRIFSMLCASPAYIARRGLPTHPEQLNQHSCLRMLDPLYGDEWVLRDEQGEHSVVPGKTFQSNVPEAMVNASEAGMGISLLPFYTATRSLREGTLLRLLGEHRLRERNVYALYPSKRFLDAKVRTWVDFLKAELPGLFSGHEITANDVRYWAAG</sequence>
<keyword evidence="4" id="KW-0804">Transcription</keyword>
<reference evidence="6 7" key="1">
    <citation type="journal article" date="2011" name="J. Bacteriol.">
        <title>Draft genome sequence of the polycyclic aromatic hydrocarbon-degrading, genetically engineered bioluminescent bioreporter Pseudomonas fluorescens HK44.</title>
        <authorList>
            <person name="Chauhan A."/>
            <person name="Layton A.C."/>
            <person name="Williams D.E."/>
            <person name="Smartt A.E."/>
            <person name="Ripp S."/>
            <person name="Karpinets T.V."/>
            <person name="Brown S.D."/>
            <person name="Sayler G.S."/>
        </authorList>
    </citation>
    <scope>NUCLEOTIDE SEQUENCE [LARGE SCALE GENOMIC DNA]</scope>
    <source>
        <strain evidence="6 7">HK44</strain>
    </source>
</reference>
<proteinExistence type="inferred from homology"/>
<dbReference type="eggNOG" id="COG0583">
    <property type="taxonomic scope" value="Bacteria"/>
</dbReference>
<comment type="caution">
    <text evidence="6">The sequence shown here is derived from an EMBL/GenBank/DDBJ whole genome shotgun (WGS) entry which is preliminary data.</text>
</comment>
<gene>
    <name evidence="6" type="ORF">HK44_021025</name>
</gene>
<dbReference type="PANTHER" id="PTHR30537">
    <property type="entry name" value="HTH-TYPE TRANSCRIPTIONAL REGULATOR"/>
    <property type="match status" value="1"/>
</dbReference>
<comment type="similarity">
    <text evidence="1">Belongs to the LysR transcriptional regulatory family.</text>
</comment>
<keyword evidence="3" id="KW-0238">DNA-binding</keyword>
<dbReference type="PATRIC" id="fig|1042209.11.peg.733"/>
<accession>A0A010TFD1</accession>
<evidence type="ECO:0000256" key="1">
    <source>
        <dbReference type="ARBA" id="ARBA00009437"/>
    </source>
</evidence>
<dbReference type="CDD" id="cd08422">
    <property type="entry name" value="PBP2_CrgA_like"/>
    <property type="match status" value="1"/>
</dbReference>
<dbReference type="Proteomes" id="UP000022611">
    <property type="component" value="Unassembled WGS sequence"/>
</dbReference>
<dbReference type="InterPro" id="IPR036390">
    <property type="entry name" value="WH_DNA-bd_sf"/>
</dbReference>
<evidence type="ECO:0000259" key="5">
    <source>
        <dbReference type="PROSITE" id="PS50931"/>
    </source>
</evidence>
<dbReference type="InterPro" id="IPR058163">
    <property type="entry name" value="LysR-type_TF_proteobact-type"/>
</dbReference>
<dbReference type="Gene3D" id="1.10.10.10">
    <property type="entry name" value="Winged helix-like DNA-binding domain superfamily/Winged helix DNA-binding domain"/>
    <property type="match status" value="1"/>
</dbReference>
<dbReference type="Pfam" id="PF03466">
    <property type="entry name" value="LysR_substrate"/>
    <property type="match status" value="1"/>
</dbReference>
<dbReference type="SUPFAM" id="SSF46785">
    <property type="entry name" value="Winged helix' DNA-binding domain"/>
    <property type="match status" value="1"/>
</dbReference>
<dbReference type="FunFam" id="1.10.10.10:FF:000001">
    <property type="entry name" value="LysR family transcriptional regulator"/>
    <property type="match status" value="1"/>
</dbReference>
<dbReference type="SUPFAM" id="SSF53850">
    <property type="entry name" value="Periplasmic binding protein-like II"/>
    <property type="match status" value="1"/>
</dbReference>
<dbReference type="AlphaFoldDB" id="A0A010TFD1"/>
<evidence type="ECO:0000313" key="7">
    <source>
        <dbReference type="Proteomes" id="UP000022611"/>
    </source>
</evidence>
<dbReference type="InterPro" id="IPR005119">
    <property type="entry name" value="LysR_subst-bd"/>
</dbReference>
<dbReference type="InterPro" id="IPR036388">
    <property type="entry name" value="WH-like_DNA-bd_sf"/>
</dbReference>
<evidence type="ECO:0000256" key="2">
    <source>
        <dbReference type="ARBA" id="ARBA00023015"/>
    </source>
</evidence>
<dbReference type="Gene3D" id="3.40.190.290">
    <property type="match status" value="1"/>
</dbReference>
<dbReference type="GO" id="GO:0006351">
    <property type="term" value="P:DNA-templated transcription"/>
    <property type="evidence" value="ECO:0007669"/>
    <property type="project" value="TreeGrafter"/>
</dbReference>
<dbReference type="PROSITE" id="PS50931">
    <property type="entry name" value="HTH_LYSR"/>
    <property type="match status" value="1"/>
</dbReference>
<dbReference type="Pfam" id="PF00126">
    <property type="entry name" value="HTH_1"/>
    <property type="match status" value="1"/>
</dbReference>
<dbReference type="RefSeq" id="WP_019689157.1">
    <property type="nucleotide sequence ID" value="NZ_AFOY02000004.1"/>
</dbReference>
<dbReference type="GO" id="GO:0003700">
    <property type="term" value="F:DNA-binding transcription factor activity"/>
    <property type="evidence" value="ECO:0007669"/>
    <property type="project" value="InterPro"/>
</dbReference>